<reference evidence="2 3" key="1">
    <citation type="submission" date="2018-05" db="EMBL/GenBank/DDBJ databases">
        <title>Complete Genome Sequences of Extremely Thermoacidophilic, Metal-Mobilizing Type-Strain Members of the Archaeal Family Sulfolobaceae: Acidianus brierleyi DSM-1651T, Acidianus sulfidivorans DSM-18786T, Metallosphaera hakonensis DSM-7519T, and Metallosphaera prunae DSM-10039T.</title>
        <authorList>
            <person name="Counts J.A."/>
            <person name="Kelly R.M."/>
        </authorList>
    </citation>
    <scope>NUCLEOTIDE SEQUENCE [LARGE SCALE GENOMIC DNA]</scope>
    <source>
        <strain evidence="2 3">JP7</strain>
    </source>
</reference>
<accession>A0A2U9IK76</accession>
<dbReference type="RefSeq" id="WP_110379266.1">
    <property type="nucleotide sequence ID" value="NZ_CP029288.2"/>
</dbReference>
<dbReference type="EMBL" id="CP029288">
    <property type="protein sequence ID" value="AWR96376.1"/>
    <property type="molecule type" value="Genomic_DNA"/>
</dbReference>
<feature type="transmembrane region" description="Helical" evidence="1">
    <location>
        <begin position="36"/>
        <end position="55"/>
    </location>
</feature>
<keyword evidence="1" id="KW-0472">Membrane</keyword>
<feature type="transmembrane region" description="Helical" evidence="1">
    <location>
        <begin position="6"/>
        <end position="24"/>
    </location>
</feature>
<dbReference type="AlphaFoldDB" id="A0A2U9IK76"/>
<keyword evidence="1" id="KW-0812">Transmembrane</keyword>
<evidence type="ECO:0000256" key="1">
    <source>
        <dbReference type="SAM" id="Phobius"/>
    </source>
</evidence>
<keyword evidence="3" id="KW-1185">Reference proteome</keyword>
<dbReference type="GeneID" id="36836630"/>
<protein>
    <submittedName>
        <fullName evidence="2">Uncharacterized protein</fullName>
    </submittedName>
</protein>
<proteinExistence type="predicted"/>
<sequence length="67" mass="7515">MGFSLILISAVVIGLSFSILFLGFRINLGSFNVSSIIIKIINFIIILVFFVYIAYTGYVMMLSSKER</sequence>
<evidence type="ECO:0000313" key="2">
    <source>
        <dbReference type="EMBL" id="AWR96376.1"/>
    </source>
</evidence>
<keyword evidence="1" id="KW-1133">Transmembrane helix</keyword>
<dbReference type="KEGG" id="asul:DFR86_01635"/>
<gene>
    <name evidence="2" type="ORF">DFR86_01635</name>
</gene>
<dbReference type="Proteomes" id="UP000248410">
    <property type="component" value="Chromosome"/>
</dbReference>
<evidence type="ECO:0000313" key="3">
    <source>
        <dbReference type="Proteomes" id="UP000248410"/>
    </source>
</evidence>
<organism evidence="2 3">
    <name type="scientific">Acidianus sulfidivorans JP7</name>
    <dbReference type="NCBI Taxonomy" id="619593"/>
    <lineage>
        <taxon>Archaea</taxon>
        <taxon>Thermoproteota</taxon>
        <taxon>Thermoprotei</taxon>
        <taxon>Sulfolobales</taxon>
        <taxon>Sulfolobaceae</taxon>
        <taxon>Acidianus</taxon>
    </lineage>
</organism>
<name>A0A2U9IK76_9CREN</name>